<feature type="chain" id="PRO_5002204341" description="MARVEL domain-containing protein" evidence="2">
    <location>
        <begin position="20"/>
        <end position="168"/>
    </location>
</feature>
<protein>
    <recommendedName>
        <fullName evidence="5">MARVEL domain-containing protein</fullName>
    </recommendedName>
</protein>
<evidence type="ECO:0000313" key="4">
    <source>
        <dbReference type="Proteomes" id="UP000054279"/>
    </source>
</evidence>
<keyword evidence="1" id="KW-0472">Membrane</keyword>
<keyword evidence="2" id="KW-0732">Signal</keyword>
<feature type="transmembrane region" description="Helical" evidence="1">
    <location>
        <begin position="12"/>
        <end position="30"/>
    </location>
</feature>
<keyword evidence="4" id="KW-1185">Reference proteome</keyword>
<dbReference type="OrthoDB" id="3226059at2759"/>
<feature type="transmembrane region" description="Helical" evidence="1">
    <location>
        <begin position="72"/>
        <end position="93"/>
    </location>
</feature>
<evidence type="ECO:0000256" key="2">
    <source>
        <dbReference type="SAM" id="SignalP"/>
    </source>
</evidence>
<reference evidence="3 4" key="1">
    <citation type="submission" date="2014-06" db="EMBL/GenBank/DDBJ databases">
        <title>Evolutionary Origins and Diversification of the Mycorrhizal Mutualists.</title>
        <authorList>
            <consortium name="DOE Joint Genome Institute"/>
            <consortium name="Mycorrhizal Genomics Consortium"/>
            <person name="Kohler A."/>
            <person name="Kuo A."/>
            <person name="Nagy L.G."/>
            <person name="Floudas D."/>
            <person name="Copeland A."/>
            <person name="Barry K.W."/>
            <person name="Cichocki N."/>
            <person name="Veneault-Fourrey C."/>
            <person name="LaButti K."/>
            <person name="Lindquist E.A."/>
            <person name="Lipzen A."/>
            <person name="Lundell T."/>
            <person name="Morin E."/>
            <person name="Murat C."/>
            <person name="Riley R."/>
            <person name="Ohm R."/>
            <person name="Sun H."/>
            <person name="Tunlid A."/>
            <person name="Henrissat B."/>
            <person name="Grigoriev I.V."/>
            <person name="Hibbett D.S."/>
            <person name="Martin F."/>
        </authorList>
    </citation>
    <scope>NUCLEOTIDE SEQUENCE [LARGE SCALE GENOMIC DNA]</scope>
    <source>
        <strain evidence="3 4">SS14</strain>
    </source>
</reference>
<organism evidence="3 4">
    <name type="scientific">Sphaerobolus stellatus (strain SS14)</name>
    <dbReference type="NCBI Taxonomy" id="990650"/>
    <lineage>
        <taxon>Eukaryota</taxon>
        <taxon>Fungi</taxon>
        <taxon>Dikarya</taxon>
        <taxon>Basidiomycota</taxon>
        <taxon>Agaricomycotina</taxon>
        <taxon>Agaricomycetes</taxon>
        <taxon>Phallomycetidae</taxon>
        <taxon>Geastrales</taxon>
        <taxon>Sphaerobolaceae</taxon>
        <taxon>Sphaerobolus</taxon>
    </lineage>
</organism>
<feature type="transmembrane region" description="Helical" evidence="1">
    <location>
        <begin position="42"/>
        <end position="66"/>
    </location>
</feature>
<feature type="signal peptide" evidence="2">
    <location>
        <begin position="1"/>
        <end position="19"/>
    </location>
</feature>
<accession>A0A0C9URP9</accession>
<evidence type="ECO:0008006" key="5">
    <source>
        <dbReference type="Google" id="ProtNLM"/>
    </source>
</evidence>
<feature type="non-terminal residue" evidence="3">
    <location>
        <position position="168"/>
    </location>
</feature>
<evidence type="ECO:0000256" key="1">
    <source>
        <dbReference type="SAM" id="Phobius"/>
    </source>
</evidence>
<dbReference type="EMBL" id="KN837169">
    <property type="protein sequence ID" value="KIJ37484.1"/>
    <property type="molecule type" value="Genomic_DNA"/>
</dbReference>
<keyword evidence="1" id="KW-1133">Transmembrane helix</keyword>
<dbReference type="Proteomes" id="UP000054279">
    <property type="component" value="Unassembled WGS sequence"/>
</dbReference>
<proteinExistence type="predicted"/>
<evidence type="ECO:0000313" key="3">
    <source>
        <dbReference type="EMBL" id="KIJ37484.1"/>
    </source>
</evidence>
<name>A0A0C9URP9_SPHS4</name>
<keyword evidence="1" id="KW-0812">Transmembrane</keyword>
<dbReference type="HOGENOM" id="CLU_109463_1_0_1"/>
<gene>
    <name evidence="3" type="ORF">M422DRAFT_231894</name>
</gene>
<dbReference type="AlphaFoldDB" id="A0A0C9URP9"/>
<sequence length="168" mass="19188">MTVLLQKGLFVLIPLVAVAELVATATLFSQDTKGDHFTSKKYHDLLIVFLTSSVWSLIFGTIYAYWIMYRPFHFLSSLPASMLWLCLTSIFWGTTTGIFRNTRTGGICDGLPSLSRCRESLTVEALGWTEFALCVFTVIVQWIFTTEEPRPDNVSWRESWFTSQPPMR</sequence>